<evidence type="ECO:0000313" key="3">
    <source>
        <dbReference type="Proteomes" id="UP000521943"/>
    </source>
</evidence>
<feature type="compositionally biased region" description="Polar residues" evidence="1">
    <location>
        <begin position="192"/>
        <end position="201"/>
    </location>
</feature>
<accession>A0A8H6MCN5</accession>
<keyword evidence="3" id="KW-1185">Reference proteome</keyword>
<evidence type="ECO:0000313" key="2">
    <source>
        <dbReference type="EMBL" id="KAF6759227.1"/>
    </source>
</evidence>
<dbReference type="AlphaFoldDB" id="A0A8H6MCN5"/>
<dbReference type="OrthoDB" id="10616708at2759"/>
<dbReference type="Proteomes" id="UP000521943">
    <property type="component" value="Unassembled WGS sequence"/>
</dbReference>
<proteinExistence type="predicted"/>
<feature type="compositionally biased region" description="Polar residues" evidence="1">
    <location>
        <begin position="65"/>
        <end position="78"/>
    </location>
</feature>
<feature type="region of interest" description="Disordered" evidence="1">
    <location>
        <begin position="169"/>
        <end position="211"/>
    </location>
</feature>
<comment type="caution">
    <text evidence="2">The sequence shown here is derived from an EMBL/GenBank/DDBJ whole genome shotgun (WGS) entry which is preliminary data.</text>
</comment>
<protein>
    <submittedName>
        <fullName evidence="2">Uncharacterized protein</fullName>
    </submittedName>
</protein>
<dbReference type="EMBL" id="JACGCI010000016">
    <property type="protein sequence ID" value="KAF6759227.1"/>
    <property type="molecule type" value="Genomic_DNA"/>
</dbReference>
<reference evidence="2 3" key="1">
    <citation type="submission" date="2020-07" db="EMBL/GenBank/DDBJ databases">
        <title>Comparative genomics of pyrophilous fungi reveals a link between fire events and developmental genes.</title>
        <authorList>
            <consortium name="DOE Joint Genome Institute"/>
            <person name="Steindorff A.S."/>
            <person name="Carver A."/>
            <person name="Calhoun S."/>
            <person name="Stillman K."/>
            <person name="Liu H."/>
            <person name="Lipzen A."/>
            <person name="Pangilinan J."/>
            <person name="Labutti K."/>
            <person name="Bruns T.D."/>
            <person name="Grigoriev I.V."/>
        </authorList>
    </citation>
    <scope>NUCLEOTIDE SEQUENCE [LARGE SCALE GENOMIC DNA]</scope>
    <source>
        <strain evidence="2 3">CBS 144469</strain>
    </source>
</reference>
<evidence type="ECO:0000256" key="1">
    <source>
        <dbReference type="SAM" id="MobiDB-lite"/>
    </source>
</evidence>
<organism evidence="2 3">
    <name type="scientific">Ephemerocybe angulata</name>
    <dbReference type="NCBI Taxonomy" id="980116"/>
    <lineage>
        <taxon>Eukaryota</taxon>
        <taxon>Fungi</taxon>
        <taxon>Dikarya</taxon>
        <taxon>Basidiomycota</taxon>
        <taxon>Agaricomycotina</taxon>
        <taxon>Agaricomycetes</taxon>
        <taxon>Agaricomycetidae</taxon>
        <taxon>Agaricales</taxon>
        <taxon>Agaricineae</taxon>
        <taxon>Psathyrellaceae</taxon>
        <taxon>Ephemerocybe</taxon>
    </lineage>
</organism>
<gene>
    <name evidence="2" type="ORF">DFP72DRAFT_844495</name>
</gene>
<name>A0A8H6MCN5_9AGAR</name>
<sequence>MLRMTTTMGSTRQFNHSMANAFDSPAPSHCPEPLAQPPAQCHNAASQSEVATGARNGRARFWNKNGPQLPTSSSSTEFRQQVRSRRTQLAHVPTLVPRPSRHRSSMDPCDTSSFIVPQWVDYAKNRYMPDINGVLGNESTGWDSLKDRTMVRTSLPMAIYTSLTSPAVYTTSGPTSASQRMARTHPEHQQAALESSASKPSPSVPQDCRFDTPAASSGFEMPWRAWDGSGTITTMYSLTAVHTYRRSRGLGGVGA</sequence>
<feature type="compositionally biased region" description="Polar residues" evidence="1">
    <location>
        <begin position="169"/>
        <end position="181"/>
    </location>
</feature>
<feature type="region of interest" description="Disordered" evidence="1">
    <location>
        <begin position="24"/>
        <end position="53"/>
    </location>
</feature>
<feature type="region of interest" description="Disordered" evidence="1">
    <location>
        <begin position="59"/>
        <end position="78"/>
    </location>
</feature>